<dbReference type="EMBL" id="JH172089">
    <property type="protein sequence ID" value="EHB13262.1"/>
    <property type="molecule type" value="Genomic_DNA"/>
</dbReference>
<dbReference type="PANTHER" id="PTHR22545">
    <property type="entry name" value="CENTROSOMAL PROTEIN OF 95 KDA"/>
    <property type="match status" value="1"/>
</dbReference>
<feature type="region of interest" description="Disordered" evidence="2">
    <location>
        <begin position="413"/>
        <end position="432"/>
    </location>
</feature>
<dbReference type="InterPro" id="IPR044039">
    <property type="entry name" value="DUF5745"/>
</dbReference>
<evidence type="ECO:0000313" key="4">
    <source>
        <dbReference type="EMBL" id="EHB13262.1"/>
    </source>
</evidence>
<feature type="region of interest" description="Disordered" evidence="2">
    <location>
        <begin position="437"/>
        <end position="473"/>
    </location>
</feature>
<feature type="coiled-coil region" evidence="1">
    <location>
        <begin position="920"/>
        <end position="955"/>
    </location>
</feature>
<evidence type="ECO:0000256" key="2">
    <source>
        <dbReference type="SAM" id="MobiDB-lite"/>
    </source>
</evidence>
<dbReference type="Proteomes" id="UP000006813">
    <property type="component" value="Unassembled WGS sequence"/>
</dbReference>
<name>G5BVF1_HETGA</name>
<dbReference type="AlphaFoldDB" id="G5BVF1"/>
<feature type="compositionally biased region" description="Basic and acidic residues" evidence="2">
    <location>
        <begin position="616"/>
        <end position="632"/>
    </location>
</feature>
<dbReference type="InParanoid" id="G5BVF1"/>
<proteinExistence type="predicted"/>
<feature type="compositionally biased region" description="Basic residues" evidence="2">
    <location>
        <begin position="652"/>
        <end position="668"/>
    </location>
</feature>
<dbReference type="GO" id="GO:0000922">
    <property type="term" value="C:spindle pole"/>
    <property type="evidence" value="ECO:0007669"/>
    <property type="project" value="InterPro"/>
</dbReference>
<dbReference type="GO" id="GO:0005813">
    <property type="term" value="C:centrosome"/>
    <property type="evidence" value="ECO:0007669"/>
    <property type="project" value="InterPro"/>
</dbReference>
<dbReference type="eggNOG" id="ENOG502QTFE">
    <property type="taxonomic scope" value="Eukaryota"/>
</dbReference>
<protein>
    <submittedName>
        <fullName evidence="4">Coiled-coil domain-containing protein 45</fullName>
    </submittedName>
</protein>
<dbReference type="PANTHER" id="PTHR22545:SF0">
    <property type="entry name" value="CENTROSOMAL PROTEIN OF 95 KDA"/>
    <property type="match status" value="1"/>
</dbReference>
<feature type="compositionally biased region" description="Basic residues" evidence="2">
    <location>
        <begin position="349"/>
        <end position="365"/>
    </location>
</feature>
<evidence type="ECO:0000259" key="3">
    <source>
        <dbReference type="Pfam" id="PF19016"/>
    </source>
</evidence>
<feature type="coiled-coil region" evidence="1">
    <location>
        <begin position="986"/>
        <end position="1013"/>
    </location>
</feature>
<organism evidence="4 5">
    <name type="scientific">Heterocephalus glaber</name>
    <name type="common">Naked mole rat</name>
    <dbReference type="NCBI Taxonomy" id="10181"/>
    <lineage>
        <taxon>Eukaryota</taxon>
        <taxon>Metazoa</taxon>
        <taxon>Chordata</taxon>
        <taxon>Craniata</taxon>
        <taxon>Vertebrata</taxon>
        <taxon>Euteleostomi</taxon>
        <taxon>Mammalia</taxon>
        <taxon>Eutheria</taxon>
        <taxon>Euarchontoglires</taxon>
        <taxon>Glires</taxon>
        <taxon>Rodentia</taxon>
        <taxon>Hystricomorpha</taxon>
        <taxon>Bathyergidae</taxon>
        <taxon>Heterocephalus</taxon>
    </lineage>
</organism>
<reference evidence="4 5" key="1">
    <citation type="journal article" date="2011" name="Nature">
        <title>Genome sequencing reveals insights into physiology and longevity of the naked mole rat.</title>
        <authorList>
            <person name="Kim E.B."/>
            <person name="Fang X."/>
            <person name="Fushan A.A."/>
            <person name="Huang Z."/>
            <person name="Lobanov A.V."/>
            <person name="Han L."/>
            <person name="Marino S.M."/>
            <person name="Sun X."/>
            <person name="Turanov A.A."/>
            <person name="Yang P."/>
            <person name="Yim S.H."/>
            <person name="Zhao X."/>
            <person name="Kasaikina M.V."/>
            <person name="Stoletzki N."/>
            <person name="Peng C."/>
            <person name="Polak P."/>
            <person name="Xiong Z."/>
            <person name="Kiezun A."/>
            <person name="Zhu Y."/>
            <person name="Chen Y."/>
            <person name="Kryukov G.V."/>
            <person name="Zhang Q."/>
            <person name="Peshkin L."/>
            <person name="Yang L."/>
            <person name="Bronson R.T."/>
            <person name="Buffenstein R."/>
            <person name="Wang B."/>
            <person name="Han C."/>
            <person name="Li Q."/>
            <person name="Chen L."/>
            <person name="Zhao W."/>
            <person name="Sunyaev S.R."/>
            <person name="Park T.J."/>
            <person name="Zhang G."/>
            <person name="Wang J."/>
            <person name="Gladyshev V.N."/>
        </authorList>
    </citation>
    <scope>NUCLEOTIDE SEQUENCE [LARGE SCALE GENOMIC DNA]</scope>
</reference>
<feature type="compositionally biased region" description="Basic and acidic residues" evidence="2">
    <location>
        <begin position="315"/>
        <end position="329"/>
    </location>
</feature>
<sequence>MAGSETEWVTIANNLLFKCHIHLRIHELEDCDANVFIALYQSILGEKVPDLIAVSKSQEDDAHNVQAVIDSLALDYLQVSLSHITGENIVKGDKESIKNLLEIFDGLLEYLTEHISEASYEKSETEQYFKEFHGGEPLEEVESTKESKSSWKRVSFERCSFSSEALGPSWDEDEAESTGEIIQLGDTAHTFSLRSNSAQSPVDTQCKKTLASPGSKPCEDTLNPPSSLFLSKNAASFVEDEIPSVSVVPSARRLGEPIRAAIPLHPPYHPSEPRAPCPIGREYLQSSHFFPVMNSAGEQTAFSVMLKSALGHQIKEKTDHKEDSGKKEDSSDEGTLSQHSDSVMECGPKKLRPGLSVHRKPHFRSHSLSPPPINKHKQFQIEEKRQRKQKETDIRQFQAKALTEAFERELRRNRVQENIGPQGINEEKEETEKVHREAVHKGTPKHSQPWKISSRKTTTQSPRGGLPKPNKAAPMKVNEHSLLPLMLEQFPFLYVSGPTLSKMWKQQIAHVEQLKKDACRENRSKKKLWDEIEEALRRHDLLTALVKKEYEHNKRLQDFRDRICRQRLTQSKLKENHQQIVRARKYYDDYRVQLRAKMMRMRTREEMMLKSALGHQIKEKTDHKEDSGKKEDSSDEGTLSQHSDSVMECGPKKLRPGLSVHRKPHFRSHSLSPPPINKHKQFQIEEKRQRKQKETDIRQFQAKALTEAFERELRRNRVQENIGPQGINEEKEETEKVHREAVHKGTPKHSQPWKISSRKTTTQSPRGGLPKPNKAAPMKVNEHSLLPLMLEQFPFLYVSGPTLSKMWKQQIAHVEQLKKDACRENRSKKKLWDEIEEALRRHDLLTALVKKEYEHNKRLQDFRDRICRQRLTQSKLKENHQQIVRARKYYDDYRVQLRAKMMRMRTREEMIFKKLFEEGLQIQKQRLRELRNYAKEKRDEEKRQHQNELDSMENYYKDQFSLLAEAISQEHQELKAREKAQAQTLHKVKRELRSKMEKEIQELQNMIMQNDDDAFFRELEVERFRARLQLASFQYSNSPFP</sequence>
<dbReference type="InterPro" id="IPR026619">
    <property type="entry name" value="CEP95"/>
</dbReference>
<dbReference type="FunCoup" id="G5BVF1">
    <property type="interactions" value="1053"/>
</dbReference>
<keyword evidence="1" id="KW-0175">Coiled coil</keyword>
<gene>
    <name evidence="4" type="ORF">GW7_20872</name>
</gene>
<feature type="domain" description="DUF5745" evidence="3">
    <location>
        <begin position="49"/>
        <end position="107"/>
    </location>
</feature>
<dbReference type="Pfam" id="PF19016">
    <property type="entry name" value="DUF5745"/>
    <property type="match status" value="1"/>
</dbReference>
<evidence type="ECO:0000256" key="1">
    <source>
        <dbReference type="SAM" id="Coils"/>
    </source>
</evidence>
<feature type="region of interest" description="Disordered" evidence="2">
    <location>
        <begin position="740"/>
        <end position="776"/>
    </location>
</feature>
<accession>G5BVF1</accession>
<evidence type="ECO:0000313" key="5">
    <source>
        <dbReference type="Proteomes" id="UP000006813"/>
    </source>
</evidence>
<feature type="region of interest" description="Disordered" evidence="2">
    <location>
        <begin position="612"/>
        <end position="678"/>
    </location>
</feature>
<feature type="region of interest" description="Disordered" evidence="2">
    <location>
        <begin position="315"/>
        <end position="376"/>
    </location>
</feature>